<gene>
    <name evidence="1" type="ORF">GAK35_02386</name>
</gene>
<dbReference type="GO" id="GO:0051536">
    <property type="term" value="F:iron-sulfur cluster binding"/>
    <property type="evidence" value="ECO:0007669"/>
    <property type="project" value="InterPro"/>
</dbReference>
<dbReference type="EMBL" id="WNDX01000067">
    <property type="protein sequence ID" value="KAF1043066.1"/>
    <property type="molecule type" value="Genomic_DNA"/>
</dbReference>
<dbReference type="InterPro" id="IPR006487">
    <property type="entry name" value="Phage_lambda_L"/>
</dbReference>
<name>A0A7V8FWA9_9BURK</name>
<dbReference type="Proteomes" id="UP000462435">
    <property type="component" value="Unassembled WGS sequence"/>
</dbReference>
<evidence type="ECO:0008006" key="3">
    <source>
        <dbReference type="Google" id="ProtNLM"/>
    </source>
</evidence>
<dbReference type="GO" id="GO:0046718">
    <property type="term" value="P:symbiont entry into host cell"/>
    <property type="evidence" value="ECO:0007669"/>
    <property type="project" value="InterPro"/>
</dbReference>
<accession>A0A7V8FWA9</accession>
<protein>
    <recommendedName>
        <fullName evidence="3">Phage minor tail protein L</fullName>
    </recommendedName>
</protein>
<dbReference type="GO" id="GO:0030430">
    <property type="term" value="C:host cell cytoplasm"/>
    <property type="evidence" value="ECO:0007669"/>
    <property type="project" value="InterPro"/>
</dbReference>
<dbReference type="AlphaFoldDB" id="A0A7V8FWA9"/>
<sequence>MSIYADVQKLELGAKVELFELDATEISGDTLLFHGYQQIGVIVWQGREYMAWPIQAEGFSKASDGQPATPKLRVGNIDGTIGAACLYLDDFVGAKVTRFTTLGKYLDAVNFPEGNPEADPEEQFPPEIWYVEQKTAQTDEVIEFELCSPLDFDGLMLPARKIVANLCPWQYRGPECGWTGITFFNAKDDPVTDSALDRCGKRLSSCKCRFGPYAELPYGGFPAADLIRAN</sequence>
<comment type="caution">
    <text evidence="1">The sequence shown here is derived from an EMBL/GenBank/DDBJ whole genome shotgun (WGS) entry which is preliminary data.</text>
</comment>
<evidence type="ECO:0000313" key="2">
    <source>
        <dbReference type="Proteomes" id="UP000462435"/>
    </source>
</evidence>
<dbReference type="NCBIfam" id="TIGR01600">
    <property type="entry name" value="phage_tail_L"/>
    <property type="match status" value="1"/>
</dbReference>
<evidence type="ECO:0000313" key="1">
    <source>
        <dbReference type="EMBL" id="KAF1043066.1"/>
    </source>
</evidence>
<proteinExistence type="predicted"/>
<reference evidence="2" key="1">
    <citation type="journal article" date="2020" name="MBio">
        <title>Horizontal gene transfer to a defensive symbiont with a reduced genome amongst a multipartite beetle microbiome.</title>
        <authorList>
            <person name="Waterworth S.C."/>
            <person name="Florez L.V."/>
            <person name="Rees E.R."/>
            <person name="Hertweck C."/>
            <person name="Kaltenpoth M."/>
            <person name="Kwan J.C."/>
        </authorList>
    </citation>
    <scope>NUCLEOTIDE SEQUENCE [LARGE SCALE GENOMIC DNA]</scope>
</reference>
<dbReference type="Pfam" id="PF05100">
    <property type="entry name" value="Phage_tail_L"/>
    <property type="match status" value="1"/>
</dbReference>
<organism evidence="1 2">
    <name type="scientific">Herbaspirillum frisingense</name>
    <dbReference type="NCBI Taxonomy" id="92645"/>
    <lineage>
        <taxon>Bacteria</taxon>
        <taxon>Pseudomonadati</taxon>
        <taxon>Pseudomonadota</taxon>
        <taxon>Betaproteobacteria</taxon>
        <taxon>Burkholderiales</taxon>
        <taxon>Oxalobacteraceae</taxon>
        <taxon>Herbaspirillum</taxon>
    </lineage>
</organism>